<evidence type="ECO:0000313" key="2">
    <source>
        <dbReference type="Proteomes" id="UP000068026"/>
    </source>
</evidence>
<accession>A0ABM5YAB3</accession>
<organism evidence="1 2">
    <name type="scientific">Anaerotignum propionicum DSM 1682</name>
    <dbReference type="NCBI Taxonomy" id="991789"/>
    <lineage>
        <taxon>Bacteria</taxon>
        <taxon>Bacillati</taxon>
        <taxon>Bacillota</taxon>
        <taxon>Clostridia</taxon>
        <taxon>Lachnospirales</taxon>
        <taxon>Anaerotignaceae</taxon>
        <taxon>Anaerotignum</taxon>
    </lineage>
</organism>
<reference evidence="1 2" key="1">
    <citation type="journal article" date="2016" name="Genome Announc.">
        <title>Complete Genome Sequence of the Amino Acid-Fermenting Clostridium propionicum X2 (DSM 1682).</title>
        <authorList>
            <person name="Poehlein A."/>
            <person name="Schlien K."/>
            <person name="Chowdhury N.P."/>
            <person name="Gottschalk G."/>
            <person name="Buckel W."/>
            <person name="Daniel R."/>
        </authorList>
    </citation>
    <scope>NUCLEOTIDE SEQUENCE [LARGE SCALE GENOMIC DNA]</scope>
    <source>
        <strain evidence="1 2">X2</strain>
    </source>
</reference>
<gene>
    <name evidence="1" type="ORF">CPRO_10530</name>
</gene>
<name>A0ABM5YAB3_ANAPI</name>
<dbReference type="Proteomes" id="UP000068026">
    <property type="component" value="Chromosome"/>
</dbReference>
<evidence type="ECO:0000313" key="1">
    <source>
        <dbReference type="EMBL" id="AMJ40648.1"/>
    </source>
</evidence>
<dbReference type="EMBL" id="CP014223">
    <property type="protein sequence ID" value="AMJ40648.1"/>
    <property type="molecule type" value="Genomic_DNA"/>
</dbReference>
<protein>
    <submittedName>
        <fullName evidence="1">Uncharacterized protein</fullName>
    </submittedName>
</protein>
<keyword evidence="2" id="KW-1185">Reference proteome</keyword>
<proteinExistence type="predicted"/>
<reference evidence="2" key="2">
    <citation type="submission" date="2016-01" db="EMBL/GenBank/DDBJ databases">
        <authorList>
            <person name="Poehlein A."/>
            <person name="Schlien K."/>
            <person name="Gottschalk G."/>
            <person name="Buckel W."/>
            <person name="Daniel R."/>
        </authorList>
    </citation>
    <scope>NUCLEOTIDE SEQUENCE [LARGE SCALE GENOMIC DNA]</scope>
    <source>
        <strain evidence="2">X2</strain>
    </source>
</reference>
<sequence>MYLLQSVLSAAIKPYFSFDERAELLIKKAIS</sequence>